<dbReference type="OMA" id="CAPTARV"/>
<name>G4YTC6_PHYSP</name>
<dbReference type="GeneID" id="20645105"/>
<feature type="transmembrane region" description="Helical" evidence="1">
    <location>
        <begin position="294"/>
        <end position="316"/>
    </location>
</feature>
<dbReference type="GO" id="GO:0004674">
    <property type="term" value="F:protein serine/threonine kinase activity"/>
    <property type="evidence" value="ECO:0007669"/>
    <property type="project" value="TreeGrafter"/>
</dbReference>
<accession>G4YTC6</accession>
<evidence type="ECO:0000256" key="1">
    <source>
        <dbReference type="SAM" id="Phobius"/>
    </source>
</evidence>
<dbReference type="InParanoid" id="G4YTC6"/>
<dbReference type="PROSITE" id="PS50011">
    <property type="entry name" value="PROTEIN_KINASE_DOM"/>
    <property type="match status" value="1"/>
</dbReference>
<feature type="domain" description="Protein kinase" evidence="2">
    <location>
        <begin position="346"/>
        <end position="618"/>
    </location>
</feature>
<dbReference type="KEGG" id="psoj:PHYSODRAFT_324311"/>
<dbReference type="Gene3D" id="1.10.510.10">
    <property type="entry name" value="Transferase(Phosphotransferase) domain 1"/>
    <property type="match status" value="1"/>
</dbReference>
<dbReference type="PANTHER" id="PTHR44329">
    <property type="entry name" value="SERINE/THREONINE-PROTEIN KINASE TNNI3K-RELATED"/>
    <property type="match status" value="1"/>
</dbReference>
<gene>
    <name evidence="3" type="ORF">PHYSODRAFT_324311</name>
</gene>
<proteinExistence type="predicted"/>
<dbReference type="InterPro" id="IPR051681">
    <property type="entry name" value="Ser/Thr_Kinases-Pseudokinases"/>
</dbReference>
<dbReference type="Proteomes" id="UP000002640">
    <property type="component" value="Unassembled WGS sequence"/>
</dbReference>
<dbReference type="SUPFAM" id="SSF56112">
    <property type="entry name" value="Protein kinase-like (PK-like)"/>
    <property type="match status" value="1"/>
</dbReference>
<organism evidence="3 4">
    <name type="scientific">Phytophthora sojae (strain P6497)</name>
    <name type="common">Soybean stem and root rot agent</name>
    <name type="synonym">Phytophthora megasperma f. sp. glycines</name>
    <dbReference type="NCBI Taxonomy" id="1094619"/>
    <lineage>
        <taxon>Eukaryota</taxon>
        <taxon>Sar</taxon>
        <taxon>Stramenopiles</taxon>
        <taxon>Oomycota</taxon>
        <taxon>Peronosporomycetes</taxon>
        <taxon>Peronosporales</taxon>
        <taxon>Peronosporaceae</taxon>
        <taxon>Phytophthora</taxon>
    </lineage>
</organism>
<dbReference type="GO" id="GO:0005524">
    <property type="term" value="F:ATP binding"/>
    <property type="evidence" value="ECO:0007669"/>
    <property type="project" value="InterPro"/>
</dbReference>
<dbReference type="SMART" id="SM00220">
    <property type="entry name" value="S_TKc"/>
    <property type="match status" value="1"/>
</dbReference>
<dbReference type="PANTHER" id="PTHR44329:SF214">
    <property type="entry name" value="PROTEIN KINASE DOMAIN-CONTAINING PROTEIN"/>
    <property type="match status" value="1"/>
</dbReference>
<dbReference type="SMR" id="G4YTC6"/>
<dbReference type="AlphaFoldDB" id="G4YTC6"/>
<dbReference type="RefSeq" id="XP_009518336.1">
    <property type="nucleotide sequence ID" value="XM_009520041.1"/>
</dbReference>
<dbReference type="InterPro" id="IPR008271">
    <property type="entry name" value="Ser/Thr_kinase_AS"/>
</dbReference>
<dbReference type="STRING" id="1094619.G4YTC6"/>
<dbReference type="InterPro" id="IPR000719">
    <property type="entry name" value="Prot_kinase_dom"/>
</dbReference>
<evidence type="ECO:0000313" key="4">
    <source>
        <dbReference type="Proteomes" id="UP000002640"/>
    </source>
</evidence>
<evidence type="ECO:0000259" key="2">
    <source>
        <dbReference type="PROSITE" id="PS50011"/>
    </source>
</evidence>
<keyword evidence="1" id="KW-0472">Membrane</keyword>
<dbReference type="InterPro" id="IPR011009">
    <property type="entry name" value="Kinase-like_dom_sf"/>
</dbReference>
<dbReference type="PROSITE" id="PS00108">
    <property type="entry name" value="PROTEIN_KINASE_ST"/>
    <property type="match status" value="1"/>
</dbReference>
<protein>
    <recommendedName>
        <fullName evidence="2">Protein kinase domain-containing protein</fullName>
    </recommendedName>
</protein>
<evidence type="ECO:0000313" key="3">
    <source>
        <dbReference type="EMBL" id="EGZ23048.1"/>
    </source>
</evidence>
<keyword evidence="1" id="KW-0812">Transmembrane</keyword>
<keyword evidence="4" id="KW-1185">Reference proteome</keyword>
<sequence>MNYGNGRLLASSASSYMDAELPNDDSFVFDGTNSDLAQQLYYRARAGGSAEKLSLTKLPSAVEGRLATLELDWDNLDGIAQRALLWDSGFGFSLAGEPLQIFTDGTHSIADLAIPVSDFEGAGCVWNNCTQTDRTTSYSNLLCDGDQMLTATRCLVEDFNDSSETHTAMWSTGGSPESVPLPYIFKHSWTDASTNKPFNVLAIHTVPTMDEVAYGQCPTGSENGGFSSLVIPCASTANLSDMPGAMMTTVKGSDWVSRWLKENYSTTATPAPAATSVTTVISEDTNNGGAISSAAIAGIIAACIVVVLLILGVVIARRRHTGANQGQTGLWDDDVITANRIPREKVRVNELVSRGAFGEVYTGVFNDQRVAIKMLLPSTRRDIKLVNDFLAEAKLTASMDHPRIVTCIGVAWDSLSDLCVVMEFMEGGDLRTLLSNYEKTGHPVGFNREKVAIALHVCHALTYLHSLEPSVIHRDLKSRNILLNDANEAKLTDFGISRERLDRTMTAGVGTSLWMAPEVMTGERYDEKADMFSFGVVLSELDSHTLPYAQAKQEMQQSHGRQMSDATLLQKVAMGTVSVEFSDAAPRSMVDLGCACVSVDPTLRPSAAEALFKLQVILSKELA</sequence>
<dbReference type="Pfam" id="PF00069">
    <property type="entry name" value="Pkinase"/>
    <property type="match status" value="1"/>
</dbReference>
<dbReference type="EMBL" id="JH159152">
    <property type="protein sequence ID" value="EGZ23048.1"/>
    <property type="molecule type" value="Genomic_DNA"/>
</dbReference>
<dbReference type="Gene3D" id="3.30.200.20">
    <property type="entry name" value="Phosphorylase Kinase, domain 1"/>
    <property type="match status" value="1"/>
</dbReference>
<reference evidence="3 4" key="1">
    <citation type="journal article" date="2006" name="Science">
        <title>Phytophthora genome sequences uncover evolutionary origins and mechanisms of pathogenesis.</title>
        <authorList>
            <person name="Tyler B.M."/>
            <person name="Tripathy S."/>
            <person name="Zhang X."/>
            <person name="Dehal P."/>
            <person name="Jiang R.H."/>
            <person name="Aerts A."/>
            <person name="Arredondo F.D."/>
            <person name="Baxter L."/>
            <person name="Bensasson D."/>
            <person name="Beynon J.L."/>
            <person name="Chapman J."/>
            <person name="Damasceno C.M."/>
            <person name="Dorrance A.E."/>
            <person name="Dou D."/>
            <person name="Dickerman A.W."/>
            <person name="Dubchak I.L."/>
            <person name="Garbelotto M."/>
            <person name="Gijzen M."/>
            <person name="Gordon S.G."/>
            <person name="Govers F."/>
            <person name="Grunwald N.J."/>
            <person name="Huang W."/>
            <person name="Ivors K.L."/>
            <person name="Jones R.W."/>
            <person name="Kamoun S."/>
            <person name="Krampis K."/>
            <person name="Lamour K.H."/>
            <person name="Lee M.K."/>
            <person name="McDonald W.H."/>
            <person name="Medina M."/>
            <person name="Meijer H.J."/>
            <person name="Nordberg E.K."/>
            <person name="Maclean D.J."/>
            <person name="Ospina-Giraldo M.D."/>
            <person name="Morris P.F."/>
            <person name="Phuntumart V."/>
            <person name="Putnam N.H."/>
            <person name="Rash S."/>
            <person name="Rose J.K."/>
            <person name="Sakihama Y."/>
            <person name="Salamov A.A."/>
            <person name="Savidor A."/>
            <person name="Scheuring C.F."/>
            <person name="Smith B.M."/>
            <person name="Sobral B.W."/>
            <person name="Terry A."/>
            <person name="Torto-Alalibo T.A."/>
            <person name="Win J."/>
            <person name="Xu Z."/>
            <person name="Zhang H."/>
            <person name="Grigoriev I.V."/>
            <person name="Rokhsar D.S."/>
            <person name="Boore J.L."/>
        </authorList>
    </citation>
    <scope>NUCLEOTIDE SEQUENCE [LARGE SCALE GENOMIC DNA]</scope>
    <source>
        <strain evidence="3 4">P6497</strain>
    </source>
</reference>
<keyword evidence="1" id="KW-1133">Transmembrane helix</keyword>